<evidence type="ECO:0008006" key="3">
    <source>
        <dbReference type="Google" id="ProtNLM"/>
    </source>
</evidence>
<reference evidence="1" key="1">
    <citation type="submission" date="2020-10" db="EMBL/GenBank/DDBJ databases">
        <authorList>
            <person name="Gilroy R."/>
        </authorList>
    </citation>
    <scope>NUCLEOTIDE SEQUENCE</scope>
    <source>
        <strain evidence="1">2889</strain>
    </source>
</reference>
<dbReference type="PROSITE" id="PS51257">
    <property type="entry name" value="PROKAR_LIPOPROTEIN"/>
    <property type="match status" value="1"/>
</dbReference>
<proteinExistence type="predicted"/>
<gene>
    <name evidence="1" type="ORF">IAB08_01810</name>
</gene>
<name>A0A9D9DSA0_9BACT</name>
<reference evidence="1" key="2">
    <citation type="journal article" date="2021" name="PeerJ">
        <title>Extensive microbial diversity within the chicken gut microbiome revealed by metagenomics and culture.</title>
        <authorList>
            <person name="Gilroy R."/>
            <person name="Ravi A."/>
            <person name="Getino M."/>
            <person name="Pursley I."/>
            <person name="Horton D.L."/>
            <person name="Alikhan N.F."/>
            <person name="Baker D."/>
            <person name="Gharbi K."/>
            <person name="Hall N."/>
            <person name="Watson M."/>
            <person name="Adriaenssens E.M."/>
            <person name="Foster-Nyarko E."/>
            <person name="Jarju S."/>
            <person name="Secka A."/>
            <person name="Antonio M."/>
            <person name="Oren A."/>
            <person name="Chaudhuri R.R."/>
            <person name="La Ragione R."/>
            <person name="Hildebrand F."/>
            <person name="Pallen M.J."/>
        </authorList>
    </citation>
    <scope>NUCLEOTIDE SEQUENCE</scope>
    <source>
        <strain evidence="1">2889</strain>
    </source>
</reference>
<dbReference type="Proteomes" id="UP000823612">
    <property type="component" value="Unassembled WGS sequence"/>
</dbReference>
<sequence>MRHSLKCIGLALAGLFMLVSCQREVSEVYMFSYEDGVEVTGGSELGLTRVFLNSIRWSEVKEYGNEAYSDKGGREANEEEAMVDFDYKMAVFDQRLPLLYEEYRLAEVDSAVGTVTLRLSCKSGEERVVREESRQVRYVSMADTAGMR</sequence>
<organism evidence="1 2">
    <name type="scientific">Candidatus Pullibacteroides excrementavium</name>
    <dbReference type="NCBI Taxonomy" id="2840905"/>
    <lineage>
        <taxon>Bacteria</taxon>
        <taxon>Pseudomonadati</taxon>
        <taxon>Bacteroidota</taxon>
        <taxon>Bacteroidia</taxon>
        <taxon>Bacteroidales</taxon>
        <taxon>Candidatus Pullibacteroides</taxon>
    </lineage>
</organism>
<comment type="caution">
    <text evidence="1">The sequence shown here is derived from an EMBL/GenBank/DDBJ whole genome shotgun (WGS) entry which is preliminary data.</text>
</comment>
<evidence type="ECO:0000313" key="1">
    <source>
        <dbReference type="EMBL" id="MBO8432015.1"/>
    </source>
</evidence>
<evidence type="ECO:0000313" key="2">
    <source>
        <dbReference type="Proteomes" id="UP000823612"/>
    </source>
</evidence>
<protein>
    <recommendedName>
        <fullName evidence="3">Lipoprotein</fullName>
    </recommendedName>
</protein>
<dbReference type="AlphaFoldDB" id="A0A9D9DSA0"/>
<accession>A0A9D9DSA0</accession>
<dbReference type="EMBL" id="JADIMZ010000026">
    <property type="protein sequence ID" value="MBO8432015.1"/>
    <property type="molecule type" value="Genomic_DNA"/>
</dbReference>